<feature type="signal peptide" evidence="1">
    <location>
        <begin position="1"/>
        <end position="18"/>
    </location>
</feature>
<evidence type="ECO:0008006" key="4">
    <source>
        <dbReference type="Google" id="ProtNLM"/>
    </source>
</evidence>
<sequence>MVLTRNLAAIAFSILAMATLVGCETRAEREAAFDSQLRAMSGASEAGLLRSMGRIPDNTYQLEDGTRILQWKWDTSYIDPGMPPIYQRFGGWGWGWGGGLWIPMGGFPPTLVRQGCIVEWTMVGGAAQGYRWQGAGCQKVTP</sequence>
<dbReference type="Proteomes" id="UP001198862">
    <property type="component" value="Unassembled WGS sequence"/>
</dbReference>
<dbReference type="PROSITE" id="PS51257">
    <property type="entry name" value="PROKAR_LIPOPROTEIN"/>
    <property type="match status" value="1"/>
</dbReference>
<evidence type="ECO:0000313" key="3">
    <source>
        <dbReference type="Proteomes" id="UP001198862"/>
    </source>
</evidence>
<dbReference type="RefSeq" id="WP_230549275.1">
    <property type="nucleotide sequence ID" value="NZ_JAJISD010000001.1"/>
</dbReference>
<comment type="caution">
    <text evidence="2">The sequence shown here is derived from an EMBL/GenBank/DDBJ whole genome shotgun (WGS) entry which is preliminary data.</text>
</comment>
<gene>
    <name evidence="2" type="ORF">LJ725_03790</name>
</gene>
<feature type="chain" id="PRO_5046466124" description="Lipoprotein" evidence="1">
    <location>
        <begin position="19"/>
        <end position="142"/>
    </location>
</feature>
<dbReference type="EMBL" id="JAJISD010000001">
    <property type="protein sequence ID" value="MCC8428075.1"/>
    <property type="molecule type" value="Genomic_DNA"/>
</dbReference>
<evidence type="ECO:0000313" key="2">
    <source>
        <dbReference type="EMBL" id="MCC8428075.1"/>
    </source>
</evidence>
<keyword evidence="1" id="KW-0732">Signal</keyword>
<accession>A0ABS8KPT8</accession>
<keyword evidence="3" id="KW-1185">Reference proteome</keyword>
<reference evidence="2 3" key="1">
    <citation type="submission" date="2021-11" db="EMBL/GenBank/DDBJ databases">
        <authorList>
            <person name="Lee D.-H."/>
            <person name="Kim S.-B."/>
        </authorList>
    </citation>
    <scope>NUCLEOTIDE SEQUENCE [LARGE SCALE GENOMIC DNA]</scope>
    <source>
        <strain evidence="2 3">KCTC 52223</strain>
    </source>
</reference>
<proteinExistence type="predicted"/>
<protein>
    <recommendedName>
        <fullName evidence="4">Lipoprotein</fullName>
    </recommendedName>
</protein>
<evidence type="ECO:0000256" key="1">
    <source>
        <dbReference type="SAM" id="SignalP"/>
    </source>
</evidence>
<organism evidence="2 3">
    <name type="scientific">Reyranella aquatilis</name>
    <dbReference type="NCBI Taxonomy" id="2035356"/>
    <lineage>
        <taxon>Bacteria</taxon>
        <taxon>Pseudomonadati</taxon>
        <taxon>Pseudomonadota</taxon>
        <taxon>Alphaproteobacteria</taxon>
        <taxon>Hyphomicrobiales</taxon>
        <taxon>Reyranellaceae</taxon>
        <taxon>Reyranella</taxon>
    </lineage>
</organism>
<name>A0ABS8KPT8_9HYPH</name>